<protein>
    <submittedName>
        <fullName evidence="8">Uncharacterized protein</fullName>
    </submittedName>
</protein>
<comment type="caution">
    <text evidence="8">The sequence shown here is derived from an EMBL/GenBank/DDBJ whole genome shotgun (WGS) entry which is preliminary data.</text>
</comment>
<evidence type="ECO:0000256" key="7">
    <source>
        <dbReference type="SAM" id="MobiDB-lite"/>
    </source>
</evidence>
<accession>A0AAN7CKZ7</accession>
<dbReference type="InterPro" id="IPR052374">
    <property type="entry name" value="SERAC1"/>
</dbReference>
<dbReference type="PANTHER" id="PTHR48182:SF2">
    <property type="entry name" value="PROTEIN SERAC1"/>
    <property type="match status" value="1"/>
</dbReference>
<keyword evidence="4" id="KW-0256">Endoplasmic reticulum</keyword>
<evidence type="ECO:0000256" key="4">
    <source>
        <dbReference type="ARBA" id="ARBA00022824"/>
    </source>
</evidence>
<evidence type="ECO:0000256" key="2">
    <source>
        <dbReference type="ARBA" id="ARBA00004240"/>
    </source>
</evidence>
<sequence length="227" mass="24922">MAVNCLTNHRTHTIQAVATWDSASRSKLSVPSLTVPIDQDRQPSPSKFRGRLQSLRRATSPARSKSSQSPDGSKGALGLTLLHEPSEPRIDFVFVHGLNGGSRRSWSATSDPSTFWPKEWLPSEAGFRHVRIHTFGYDSDWTKSQQSTLTIHDFGQALLADLYNSPNLKRNGNVSIPVSHLPKAIGLNRMIDSHCSHCPQHGRLGCEEGELSPGCVTVADDLSSDMK</sequence>
<keyword evidence="5" id="KW-0496">Mitochondrion</keyword>
<dbReference type="GO" id="GO:0005783">
    <property type="term" value="C:endoplasmic reticulum"/>
    <property type="evidence" value="ECO:0007669"/>
    <property type="project" value="UniProtKB-SubCell"/>
</dbReference>
<evidence type="ECO:0000313" key="9">
    <source>
        <dbReference type="Proteomes" id="UP001303647"/>
    </source>
</evidence>
<dbReference type="GO" id="GO:0016020">
    <property type="term" value="C:membrane"/>
    <property type="evidence" value="ECO:0007669"/>
    <property type="project" value="UniProtKB-SubCell"/>
</dbReference>
<name>A0AAN7CKZ7_9PEZI</name>
<dbReference type="GO" id="GO:0005739">
    <property type="term" value="C:mitochondrion"/>
    <property type="evidence" value="ECO:0007669"/>
    <property type="project" value="UniProtKB-SubCell"/>
</dbReference>
<evidence type="ECO:0000313" key="8">
    <source>
        <dbReference type="EMBL" id="KAK4244048.1"/>
    </source>
</evidence>
<keyword evidence="6" id="KW-0472">Membrane</keyword>
<dbReference type="PANTHER" id="PTHR48182">
    <property type="entry name" value="PROTEIN SERAC1"/>
    <property type="match status" value="1"/>
</dbReference>
<evidence type="ECO:0000256" key="3">
    <source>
        <dbReference type="ARBA" id="ARBA00004370"/>
    </source>
</evidence>
<dbReference type="EMBL" id="MU857762">
    <property type="protein sequence ID" value="KAK4244048.1"/>
    <property type="molecule type" value="Genomic_DNA"/>
</dbReference>
<evidence type="ECO:0000256" key="1">
    <source>
        <dbReference type="ARBA" id="ARBA00004173"/>
    </source>
</evidence>
<comment type="subcellular location">
    <subcellularLocation>
        <location evidence="2">Endoplasmic reticulum</location>
    </subcellularLocation>
    <subcellularLocation>
        <location evidence="3">Membrane</location>
    </subcellularLocation>
    <subcellularLocation>
        <location evidence="1">Mitochondrion</location>
    </subcellularLocation>
</comment>
<feature type="region of interest" description="Disordered" evidence="7">
    <location>
        <begin position="31"/>
        <end position="79"/>
    </location>
</feature>
<gene>
    <name evidence="8" type="ORF">C7999DRAFT_17669</name>
</gene>
<organism evidence="8 9">
    <name type="scientific">Corynascus novoguineensis</name>
    <dbReference type="NCBI Taxonomy" id="1126955"/>
    <lineage>
        <taxon>Eukaryota</taxon>
        <taxon>Fungi</taxon>
        <taxon>Dikarya</taxon>
        <taxon>Ascomycota</taxon>
        <taxon>Pezizomycotina</taxon>
        <taxon>Sordariomycetes</taxon>
        <taxon>Sordariomycetidae</taxon>
        <taxon>Sordariales</taxon>
        <taxon>Chaetomiaceae</taxon>
        <taxon>Corynascus</taxon>
    </lineage>
</organism>
<proteinExistence type="predicted"/>
<dbReference type="Proteomes" id="UP001303647">
    <property type="component" value="Unassembled WGS sequence"/>
</dbReference>
<evidence type="ECO:0000256" key="5">
    <source>
        <dbReference type="ARBA" id="ARBA00023128"/>
    </source>
</evidence>
<keyword evidence="9" id="KW-1185">Reference proteome</keyword>
<reference evidence="8" key="1">
    <citation type="journal article" date="2023" name="Mol. Phylogenet. Evol.">
        <title>Genome-scale phylogeny and comparative genomics of the fungal order Sordariales.</title>
        <authorList>
            <person name="Hensen N."/>
            <person name="Bonometti L."/>
            <person name="Westerberg I."/>
            <person name="Brannstrom I.O."/>
            <person name="Guillou S."/>
            <person name="Cros-Aarteil S."/>
            <person name="Calhoun S."/>
            <person name="Haridas S."/>
            <person name="Kuo A."/>
            <person name="Mondo S."/>
            <person name="Pangilinan J."/>
            <person name="Riley R."/>
            <person name="LaButti K."/>
            <person name="Andreopoulos B."/>
            <person name="Lipzen A."/>
            <person name="Chen C."/>
            <person name="Yan M."/>
            <person name="Daum C."/>
            <person name="Ng V."/>
            <person name="Clum A."/>
            <person name="Steindorff A."/>
            <person name="Ohm R.A."/>
            <person name="Martin F."/>
            <person name="Silar P."/>
            <person name="Natvig D.O."/>
            <person name="Lalanne C."/>
            <person name="Gautier V."/>
            <person name="Ament-Velasquez S.L."/>
            <person name="Kruys A."/>
            <person name="Hutchinson M.I."/>
            <person name="Powell A.J."/>
            <person name="Barry K."/>
            <person name="Miller A.N."/>
            <person name="Grigoriev I.V."/>
            <person name="Debuchy R."/>
            <person name="Gladieux P."/>
            <person name="Hiltunen Thoren M."/>
            <person name="Johannesson H."/>
        </authorList>
    </citation>
    <scope>NUCLEOTIDE SEQUENCE</scope>
    <source>
        <strain evidence="8">CBS 359.72</strain>
    </source>
</reference>
<evidence type="ECO:0000256" key="6">
    <source>
        <dbReference type="ARBA" id="ARBA00023136"/>
    </source>
</evidence>
<dbReference type="AlphaFoldDB" id="A0AAN7CKZ7"/>
<feature type="compositionally biased region" description="Polar residues" evidence="7">
    <location>
        <begin position="61"/>
        <end position="71"/>
    </location>
</feature>
<reference evidence="8" key="2">
    <citation type="submission" date="2023-05" db="EMBL/GenBank/DDBJ databases">
        <authorList>
            <consortium name="Lawrence Berkeley National Laboratory"/>
            <person name="Steindorff A."/>
            <person name="Hensen N."/>
            <person name="Bonometti L."/>
            <person name="Westerberg I."/>
            <person name="Brannstrom I.O."/>
            <person name="Guillou S."/>
            <person name="Cros-Aarteil S."/>
            <person name="Calhoun S."/>
            <person name="Haridas S."/>
            <person name="Kuo A."/>
            <person name="Mondo S."/>
            <person name="Pangilinan J."/>
            <person name="Riley R."/>
            <person name="Labutti K."/>
            <person name="Andreopoulos B."/>
            <person name="Lipzen A."/>
            <person name="Chen C."/>
            <person name="Yanf M."/>
            <person name="Daum C."/>
            <person name="Ng V."/>
            <person name="Clum A."/>
            <person name="Ohm R."/>
            <person name="Martin F."/>
            <person name="Silar P."/>
            <person name="Natvig D."/>
            <person name="Lalanne C."/>
            <person name="Gautier V."/>
            <person name="Ament-Velasquez S.L."/>
            <person name="Kruys A."/>
            <person name="Hutchinson M.I."/>
            <person name="Powell A.J."/>
            <person name="Barry K."/>
            <person name="Miller A.N."/>
            <person name="Grigoriev I.V."/>
            <person name="Debuchy R."/>
            <person name="Gladieux P."/>
            <person name="Thoren M.H."/>
            <person name="Johannesson H."/>
        </authorList>
    </citation>
    <scope>NUCLEOTIDE SEQUENCE</scope>
    <source>
        <strain evidence="8">CBS 359.72</strain>
    </source>
</reference>